<gene>
    <name evidence="5" type="primary">modA</name>
    <name evidence="5" type="ORF">K8V15_09150</name>
</gene>
<dbReference type="PROSITE" id="PS51257">
    <property type="entry name" value="PROKAR_LIPOPROTEIN"/>
    <property type="match status" value="1"/>
</dbReference>
<evidence type="ECO:0000256" key="4">
    <source>
        <dbReference type="PIRSR" id="PIRSR004846-1"/>
    </source>
</evidence>
<dbReference type="Gene3D" id="3.40.190.10">
    <property type="entry name" value="Periplasmic binding protein-like II"/>
    <property type="match status" value="2"/>
</dbReference>
<protein>
    <submittedName>
        <fullName evidence="5">Molybdate ABC transporter substrate-binding protein</fullName>
    </submittedName>
</protein>
<reference evidence="5" key="2">
    <citation type="submission" date="2021-09" db="EMBL/GenBank/DDBJ databases">
        <authorList>
            <person name="Gilroy R."/>
        </authorList>
    </citation>
    <scope>NUCLEOTIDE SEQUENCE</scope>
    <source>
        <strain evidence="5">ChiGjej3B3-7470</strain>
    </source>
</reference>
<reference evidence="5" key="1">
    <citation type="journal article" date="2021" name="PeerJ">
        <title>Extensive microbial diversity within the chicken gut microbiome revealed by metagenomics and culture.</title>
        <authorList>
            <person name="Gilroy R."/>
            <person name="Ravi A."/>
            <person name="Getino M."/>
            <person name="Pursley I."/>
            <person name="Horton D.L."/>
            <person name="Alikhan N.F."/>
            <person name="Baker D."/>
            <person name="Gharbi K."/>
            <person name="Hall N."/>
            <person name="Watson M."/>
            <person name="Adriaenssens E.M."/>
            <person name="Foster-Nyarko E."/>
            <person name="Jarju S."/>
            <person name="Secka A."/>
            <person name="Antonio M."/>
            <person name="Oren A."/>
            <person name="Chaudhuri R.R."/>
            <person name="La Ragione R."/>
            <person name="Hildebrand F."/>
            <person name="Pallen M.J."/>
        </authorList>
    </citation>
    <scope>NUCLEOTIDE SEQUENCE</scope>
    <source>
        <strain evidence="5">ChiGjej3B3-7470</strain>
    </source>
</reference>
<evidence type="ECO:0000256" key="2">
    <source>
        <dbReference type="ARBA" id="ARBA00022723"/>
    </source>
</evidence>
<keyword evidence="2 4" id="KW-0479">Metal-binding</keyword>
<dbReference type="EMBL" id="DYZF01000234">
    <property type="protein sequence ID" value="HJE52120.1"/>
    <property type="molecule type" value="Genomic_DNA"/>
</dbReference>
<feature type="binding site" evidence="4">
    <location>
        <position position="52"/>
    </location>
    <ligand>
        <name>molybdate</name>
        <dbReference type="ChEBI" id="CHEBI:36264"/>
    </ligand>
</feature>
<dbReference type="PIRSF" id="PIRSF004846">
    <property type="entry name" value="ModA"/>
    <property type="match status" value="1"/>
</dbReference>
<dbReference type="GO" id="GO:0030973">
    <property type="term" value="F:molybdate ion binding"/>
    <property type="evidence" value="ECO:0007669"/>
    <property type="project" value="TreeGrafter"/>
</dbReference>
<accession>A0A921ERK3</accession>
<keyword evidence="4" id="KW-0500">Molybdenum</keyword>
<organism evidence="5 6">
    <name type="scientific">Tessaracoccus flavescens</name>
    <dbReference type="NCBI Taxonomy" id="399497"/>
    <lineage>
        <taxon>Bacteria</taxon>
        <taxon>Bacillati</taxon>
        <taxon>Actinomycetota</taxon>
        <taxon>Actinomycetes</taxon>
        <taxon>Propionibacteriales</taxon>
        <taxon>Propionibacteriaceae</taxon>
        <taxon>Tessaracoccus</taxon>
    </lineage>
</organism>
<dbReference type="PANTHER" id="PTHR30632">
    <property type="entry name" value="MOLYBDATE-BINDING PERIPLASMIC PROTEIN"/>
    <property type="match status" value="1"/>
</dbReference>
<dbReference type="GO" id="GO:0046872">
    <property type="term" value="F:metal ion binding"/>
    <property type="evidence" value="ECO:0007669"/>
    <property type="project" value="UniProtKB-KW"/>
</dbReference>
<dbReference type="Proteomes" id="UP000712713">
    <property type="component" value="Unassembled WGS sequence"/>
</dbReference>
<name>A0A921ERK3_9ACTN</name>
<comment type="similarity">
    <text evidence="1">Belongs to the bacterial solute-binding protein ModA family.</text>
</comment>
<dbReference type="Pfam" id="PF13531">
    <property type="entry name" value="SBP_bac_11"/>
    <property type="match status" value="1"/>
</dbReference>
<evidence type="ECO:0000256" key="1">
    <source>
        <dbReference type="ARBA" id="ARBA00009175"/>
    </source>
</evidence>
<dbReference type="InterPro" id="IPR005950">
    <property type="entry name" value="ModA"/>
</dbReference>
<dbReference type="InterPro" id="IPR050682">
    <property type="entry name" value="ModA/WtpA"/>
</dbReference>
<evidence type="ECO:0000256" key="3">
    <source>
        <dbReference type="ARBA" id="ARBA00022729"/>
    </source>
</evidence>
<dbReference type="SUPFAM" id="SSF53850">
    <property type="entry name" value="Periplasmic binding protein-like II"/>
    <property type="match status" value="1"/>
</dbReference>
<dbReference type="NCBIfam" id="TIGR01256">
    <property type="entry name" value="modA"/>
    <property type="match status" value="1"/>
</dbReference>
<dbReference type="GO" id="GO:0015689">
    <property type="term" value="P:molybdate ion transport"/>
    <property type="evidence" value="ECO:0007669"/>
    <property type="project" value="InterPro"/>
</dbReference>
<keyword evidence="3" id="KW-0732">Signal</keyword>
<evidence type="ECO:0000313" key="6">
    <source>
        <dbReference type="Proteomes" id="UP000712713"/>
    </source>
</evidence>
<sequence length="235" mass="23468">MRAQGIAVAALLVAACAPGSSDDGVPVVFAAASLSSAFSELDTPATFSFDGSSGLVDQIAGGAPADVFASADGATMERAVAEGLIDGEPVMFATNHLVLIVPGGNPAGVIGFDASLDGVKLVVCAPEVPCGAATAKLADVHSLALRPVSEESKVTDVLGKVASGEADAGLVYATDAAHSNSVESIAIPGADDDPNTYWAAVVKGSAHPHEARAFIDNLTGEWATLLEAEGFGPPR</sequence>
<evidence type="ECO:0000313" key="5">
    <source>
        <dbReference type="EMBL" id="HJE52120.1"/>
    </source>
</evidence>
<feature type="binding site" evidence="4">
    <location>
        <position position="154"/>
    </location>
    <ligand>
        <name>molybdate</name>
        <dbReference type="ChEBI" id="CHEBI:36264"/>
    </ligand>
</feature>
<feature type="binding site" evidence="4">
    <location>
        <position position="172"/>
    </location>
    <ligand>
        <name>molybdate</name>
        <dbReference type="ChEBI" id="CHEBI:36264"/>
    </ligand>
</feature>
<dbReference type="PANTHER" id="PTHR30632:SF0">
    <property type="entry name" value="SULFATE-BINDING PROTEIN"/>
    <property type="match status" value="1"/>
</dbReference>
<proteinExistence type="inferred from homology"/>
<comment type="caution">
    <text evidence="5">The sequence shown here is derived from an EMBL/GenBank/DDBJ whole genome shotgun (WGS) entry which is preliminary data.</text>
</comment>
<dbReference type="AlphaFoldDB" id="A0A921ERK3"/>
<feature type="binding site" evidence="4">
    <location>
        <position position="33"/>
    </location>
    <ligand>
        <name>molybdate</name>
        <dbReference type="ChEBI" id="CHEBI:36264"/>
    </ligand>
</feature>